<dbReference type="Proteomes" id="UP000809273">
    <property type="component" value="Unassembled WGS sequence"/>
</dbReference>
<dbReference type="InterPro" id="IPR025714">
    <property type="entry name" value="Methyltranfer_dom"/>
</dbReference>
<reference evidence="2" key="1">
    <citation type="journal article" date="2021" name="Environ. Microbiol.">
        <title>Genomic characterization of three novel Desulfobacterota classes expand the metabolic and phylogenetic diversity of the phylum.</title>
        <authorList>
            <person name="Murphy C.L."/>
            <person name="Biggerstaff J."/>
            <person name="Eichhorn A."/>
            <person name="Ewing E."/>
            <person name="Shahan R."/>
            <person name="Soriano D."/>
            <person name="Stewart S."/>
            <person name="VanMol K."/>
            <person name="Walker R."/>
            <person name="Walters P."/>
            <person name="Elshahed M.S."/>
            <person name="Youssef N.H."/>
        </authorList>
    </citation>
    <scope>NUCLEOTIDE SEQUENCE</scope>
    <source>
        <strain evidence="2">Zod_Metabat.24</strain>
    </source>
</reference>
<evidence type="ECO:0000259" key="1">
    <source>
        <dbReference type="Pfam" id="PF13847"/>
    </source>
</evidence>
<keyword evidence="2" id="KW-0489">Methyltransferase</keyword>
<comment type="caution">
    <text evidence="2">The sequence shown here is derived from an EMBL/GenBank/DDBJ whole genome shotgun (WGS) entry which is preliminary data.</text>
</comment>
<dbReference type="InterPro" id="IPR029063">
    <property type="entry name" value="SAM-dependent_MTases_sf"/>
</dbReference>
<sequence length="190" mass="21985">MERARSKWEIIRANLPENPGTVLDIGCNEGFFTINAAKKGWFAWGFDLLENAIDYAVGTARKEGLNNVFFSEGGITPENVKKFPKFDVIFLLSIFQEICSKFSIEKGYEVFDDLLKICKGRLFFEPSSINRKYCKGERVFAVDNDFESINNWVGQLVSRSTGWKFQYIGKTAYTDNEPYRFMFLIEKKEQ</sequence>
<dbReference type="GO" id="GO:0008168">
    <property type="term" value="F:methyltransferase activity"/>
    <property type="evidence" value="ECO:0007669"/>
    <property type="project" value="UniProtKB-KW"/>
</dbReference>
<organism evidence="2 3">
    <name type="scientific">Candidatus Zymogenus saltonus</name>
    <dbReference type="NCBI Taxonomy" id="2844893"/>
    <lineage>
        <taxon>Bacteria</taxon>
        <taxon>Deltaproteobacteria</taxon>
        <taxon>Candidatus Zymogenia</taxon>
        <taxon>Candidatus Zymogeniales</taxon>
        <taxon>Candidatus Zymogenaceae</taxon>
        <taxon>Candidatus Zymogenus</taxon>
    </lineage>
</organism>
<feature type="domain" description="Methyltransferase" evidence="1">
    <location>
        <begin position="21"/>
        <end position="101"/>
    </location>
</feature>
<dbReference type="EMBL" id="JAFGIX010000080">
    <property type="protein sequence ID" value="MBN1574470.1"/>
    <property type="molecule type" value="Genomic_DNA"/>
</dbReference>
<name>A0A9D8KIJ6_9DELT</name>
<keyword evidence="2" id="KW-0808">Transferase</keyword>
<dbReference type="CDD" id="cd02440">
    <property type="entry name" value="AdoMet_MTases"/>
    <property type="match status" value="1"/>
</dbReference>
<evidence type="ECO:0000313" key="2">
    <source>
        <dbReference type="EMBL" id="MBN1574470.1"/>
    </source>
</evidence>
<dbReference type="GO" id="GO:0032259">
    <property type="term" value="P:methylation"/>
    <property type="evidence" value="ECO:0007669"/>
    <property type="project" value="UniProtKB-KW"/>
</dbReference>
<evidence type="ECO:0000313" key="3">
    <source>
        <dbReference type="Proteomes" id="UP000809273"/>
    </source>
</evidence>
<protein>
    <submittedName>
        <fullName evidence="2">Methyltransferase domain-containing protein</fullName>
    </submittedName>
</protein>
<dbReference type="Pfam" id="PF13847">
    <property type="entry name" value="Methyltransf_31"/>
    <property type="match status" value="1"/>
</dbReference>
<accession>A0A9D8KIJ6</accession>
<gene>
    <name evidence="2" type="ORF">JW984_14835</name>
</gene>
<dbReference type="AlphaFoldDB" id="A0A9D8KIJ6"/>
<dbReference type="Gene3D" id="3.40.50.150">
    <property type="entry name" value="Vaccinia Virus protein VP39"/>
    <property type="match status" value="1"/>
</dbReference>
<reference evidence="2" key="2">
    <citation type="submission" date="2021-01" db="EMBL/GenBank/DDBJ databases">
        <authorList>
            <person name="Hahn C.R."/>
            <person name="Youssef N.H."/>
            <person name="Elshahed M."/>
        </authorList>
    </citation>
    <scope>NUCLEOTIDE SEQUENCE</scope>
    <source>
        <strain evidence="2">Zod_Metabat.24</strain>
    </source>
</reference>
<dbReference type="SUPFAM" id="SSF53335">
    <property type="entry name" value="S-adenosyl-L-methionine-dependent methyltransferases"/>
    <property type="match status" value="1"/>
</dbReference>
<proteinExistence type="predicted"/>